<sequence>MKALKITFGILMVGMLWSCGNGSGDGRNNIGTEKEYGEESSTFRDRHEMPESVRDSLETDSIAHEENLNGANKKF</sequence>
<dbReference type="RefSeq" id="WP_018473338.1">
    <property type="nucleotide sequence ID" value="NZ_BMWX01000003.1"/>
</dbReference>
<accession>A0A918UQ29</accession>
<dbReference type="EMBL" id="BMWX01000003">
    <property type="protein sequence ID" value="GGZ25641.1"/>
    <property type="molecule type" value="Genomic_DNA"/>
</dbReference>
<reference evidence="2" key="1">
    <citation type="journal article" date="2014" name="Int. J. Syst. Evol. Microbiol.">
        <title>Complete genome sequence of Corynebacterium casei LMG S-19264T (=DSM 44701T), isolated from a smear-ripened cheese.</title>
        <authorList>
            <consortium name="US DOE Joint Genome Institute (JGI-PGF)"/>
            <person name="Walter F."/>
            <person name="Albersmeier A."/>
            <person name="Kalinowski J."/>
            <person name="Ruckert C."/>
        </authorList>
    </citation>
    <scope>NUCLEOTIDE SEQUENCE</scope>
    <source>
        <strain evidence="2">KCTC 12368</strain>
    </source>
</reference>
<protein>
    <submittedName>
        <fullName evidence="2">Uncharacterized protein</fullName>
    </submittedName>
</protein>
<organism evidence="2 3">
    <name type="scientific">Echinicola pacifica</name>
    <dbReference type="NCBI Taxonomy" id="346377"/>
    <lineage>
        <taxon>Bacteria</taxon>
        <taxon>Pseudomonadati</taxon>
        <taxon>Bacteroidota</taxon>
        <taxon>Cytophagia</taxon>
        <taxon>Cytophagales</taxon>
        <taxon>Cyclobacteriaceae</taxon>
        <taxon>Echinicola</taxon>
    </lineage>
</organism>
<dbReference type="Proteomes" id="UP000619457">
    <property type="component" value="Unassembled WGS sequence"/>
</dbReference>
<dbReference type="AlphaFoldDB" id="A0A918UQ29"/>
<feature type="compositionally biased region" description="Basic and acidic residues" evidence="1">
    <location>
        <begin position="32"/>
        <end position="67"/>
    </location>
</feature>
<gene>
    <name evidence="2" type="ORF">GCM10007049_17720</name>
</gene>
<reference evidence="2" key="2">
    <citation type="submission" date="2020-09" db="EMBL/GenBank/DDBJ databases">
        <authorList>
            <person name="Sun Q."/>
            <person name="Kim S."/>
        </authorList>
    </citation>
    <scope>NUCLEOTIDE SEQUENCE</scope>
    <source>
        <strain evidence="2">KCTC 12368</strain>
    </source>
</reference>
<proteinExistence type="predicted"/>
<feature type="region of interest" description="Disordered" evidence="1">
    <location>
        <begin position="23"/>
        <end position="75"/>
    </location>
</feature>
<evidence type="ECO:0000313" key="2">
    <source>
        <dbReference type="EMBL" id="GGZ25641.1"/>
    </source>
</evidence>
<evidence type="ECO:0000313" key="3">
    <source>
        <dbReference type="Proteomes" id="UP000619457"/>
    </source>
</evidence>
<keyword evidence="3" id="KW-1185">Reference proteome</keyword>
<name>A0A918UQ29_9BACT</name>
<comment type="caution">
    <text evidence="2">The sequence shown here is derived from an EMBL/GenBank/DDBJ whole genome shotgun (WGS) entry which is preliminary data.</text>
</comment>
<evidence type="ECO:0000256" key="1">
    <source>
        <dbReference type="SAM" id="MobiDB-lite"/>
    </source>
</evidence>